<dbReference type="InterPro" id="IPR027470">
    <property type="entry name" value="Cation_efflux_CTD"/>
</dbReference>
<dbReference type="InterPro" id="IPR058533">
    <property type="entry name" value="Cation_efflux_TM"/>
</dbReference>
<keyword evidence="4 10" id="KW-0812">Transmembrane</keyword>
<evidence type="ECO:0000259" key="11">
    <source>
        <dbReference type="Pfam" id="PF01545"/>
    </source>
</evidence>
<evidence type="ECO:0000256" key="4">
    <source>
        <dbReference type="ARBA" id="ARBA00022692"/>
    </source>
</evidence>
<dbReference type="Pfam" id="PF01545">
    <property type="entry name" value="Cation_efflux"/>
    <property type="match status" value="1"/>
</dbReference>
<feature type="compositionally biased region" description="Low complexity" evidence="9">
    <location>
        <begin position="1004"/>
        <end position="1018"/>
    </location>
</feature>
<accession>A0A504X326</accession>
<evidence type="ECO:0000256" key="1">
    <source>
        <dbReference type="ARBA" id="ARBA00004141"/>
    </source>
</evidence>
<evidence type="ECO:0000256" key="2">
    <source>
        <dbReference type="ARBA" id="ARBA00008873"/>
    </source>
</evidence>
<evidence type="ECO:0000313" key="14">
    <source>
        <dbReference type="Proteomes" id="UP000318447"/>
    </source>
</evidence>
<comment type="subcellular location">
    <subcellularLocation>
        <location evidence="1">Membrane</location>
        <topology evidence="1">Multi-pass membrane protein</topology>
    </subcellularLocation>
</comment>
<name>A0A504X326_LEIDO</name>
<evidence type="ECO:0000256" key="5">
    <source>
        <dbReference type="ARBA" id="ARBA00022906"/>
    </source>
</evidence>
<dbReference type="Gene3D" id="1.20.1510.10">
    <property type="entry name" value="Cation efflux protein transmembrane domain"/>
    <property type="match status" value="1"/>
</dbReference>
<keyword evidence="6 10" id="KW-1133">Transmembrane helix</keyword>
<dbReference type="SUPFAM" id="SSF161111">
    <property type="entry name" value="Cation efflux protein transmembrane domain-like"/>
    <property type="match status" value="1"/>
</dbReference>
<dbReference type="InterPro" id="IPR027469">
    <property type="entry name" value="Cation_efflux_TMD_sf"/>
</dbReference>
<dbReference type="AlphaFoldDB" id="A0A504X326"/>
<dbReference type="VEuPathDB" id="TriTrypDB:LDHU3_31.4440"/>
<feature type="compositionally biased region" description="Low complexity" evidence="9">
    <location>
        <begin position="797"/>
        <end position="811"/>
    </location>
</feature>
<feature type="domain" description="Cation efflux protein cytoplasmic" evidence="12">
    <location>
        <begin position="315"/>
        <end position="384"/>
    </location>
</feature>
<gene>
    <name evidence="13" type="ORF">CGC21_11045</name>
</gene>
<dbReference type="PANTHER" id="PTHR11562:SF17">
    <property type="entry name" value="RE54080P-RELATED"/>
    <property type="match status" value="1"/>
</dbReference>
<feature type="region of interest" description="Disordered" evidence="9">
    <location>
        <begin position="676"/>
        <end position="726"/>
    </location>
</feature>
<feature type="domain" description="Cation efflux protein transmembrane" evidence="11">
    <location>
        <begin position="62"/>
        <end position="309"/>
    </location>
</feature>
<sequence length="1198" mass="126750">MSPEQPRETTGLTVAPAGPAATNYHTASNTVHVTVAEERTIDEALSVVNARRESEKKVLLGALIFCFVFMIVEFASGVIAHSLALLTDAIHLLTDVGSYALSIGALVAAGRAACGRYSYGWHRAEVIGTLISVFSIWALVTWIVIEAGYRTYDMYMCSRVPAQASAGAVKARECQAVDSRLMILVGVLGMLVNVVCASILYFGGSHGHSHFGSSHGHSHGETESGGGIGSHKGFAVHAAILHAMGDCVQSIGVIFAGSFIYFSNLAYYGNHTYEHSLFNLADPFCSVMFALITLSMTKALLMDLLSILMESTPASVDYYALETALQQIDGVASVHDLHVWSLSAEYVSLSVHLVADNAAEALQKAQHICKEHFGIGHTTIQIDSVACSSQPSSTTSLHAELFGSSTPMCSMMGPYTMSNEGAARPPAMMGSAAGLAMAFSAFSSGFYGHDDAAHPYQRAASLREGPRSRASSHQGVSSAAQLYQYAESNDGCGYSRVTLYGAPCAREAAVHDGAIAAAAFTEPRFGSAQRTNSFATSGTALSDCHLSRKDGGGFTPASAGTFLNSDDSFGGRSVNSRRSLHDSLTAPASSMSCSVRGSVGSGYYYVDATFRGDEHDHGNVTRTADGAVVLSAAQHRLSDSTHLTSRGGASSRLSRENIFDLTRRLDAAERWTTNTETLHAPPQLHLSGFSTSRNDRLGSPRKRGTIKDDTQYASANTASPASASFGNGLGPTGCSPFCDLGTGAVESNKAGQSRLAVLKRDDVVPTTTAEINWSRHSSGLRRRPASERRATVDTEGSASASSASSTTTSAAPRQPSLLPKTLNGASTEPKETACSLGSVDKSTPPAGHAPQSASRKPRRKDPRKWNNSRSTSIAAPHFEMDGVASSTSSSDPAASRATTDAHRRKVTATSLTGAPPAAHTEDDESGCHSSLASQPPQPLQQQLNPARAPNSATSAFTVSPPSYNERHQRPFLRRRYLEGQVKPLSATEMQMAMVPFSPRRDVPPSRSSTSGPATQAPLKPAVPLPPLQYDQVTVPGTAPAWSPSGTASSSTSFSVTPEKFITVASGGGAWRTQQRLAGFTGFHLSIGMEGLCVTTESSNEKSLRSLGGRSGTELRLPGESSNGIMSRSCPSVEYSVDEGTNPFLIQRSASWSVHSARSTTDSGEVPGIARKKRQAERMLSNAHELEEEHVIIHPKPSK</sequence>
<evidence type="ECO:0000256" key="7">
    <source>
        <dbReference type="ARBA" id="ARBA00023065"/>
    </source>
</evidence>
<feature type="region of interest" description="Disordered" evidence="9">
    <location>
        <begin position="997"/>
        <end position="1018"/>
    </location>
</feature>
<evidence type="ECO:0000259" key="12">
    <source>
        <dbReference type="Pfam" id="PF16916"/>
    </source>
</evidence>
<evidence type="ECO:0000256" key="10">
    <source>
        <dbReference type="SAM" id="Phobius"/>
    </source>
</evidence>
<feature type="region of interest" description="Disordered" evidence="9">
    <location>
        <begin position="769"/>
        <end position="971"/>
    </location>
</feature>
<dbReference type="Proteomes" id="UP000318447">
    <property type="component" value="Unassembled WGS sequence"/>
</dbReference>
<evidence type="ECO:0000256" key="8">
    <source>
        <dbReference type="ARBA" id="ARBA00023136"/>
    </source>
</evidence>
<feature type="compositionally biased region" description="Polar residues" evidence="9">
    <location>
        <begin position="950"/>
        <end position="962"/>
    </location>
</feature>
<feature type="compositionally biased region" description="Low complexity" evidence="9">
    <location>
        <begin position="884"/>
        <end position="898"/>
    </location>
</feature>
<comment type="caution">
    <text evidence="13">The sequence shown here is derived from an EMBL/GenBank/DDBJ whole genome shotgun (WGS) entry which is preliminary data.</text>
</comment>
<proteinExistence type="inferred from homology"/>
<keyword evidence="8 10" id="KW-0472">Membrane</keyword>
<dbReference type="VEuPathDB" id="TriTrypDB:LdCL_310032600"/>
<feature type="region of interest" description="Disordered" evidence="9">
    <location>
        <begin position="1155"/>
        <end position="1198"/>
    </location>
</feature>
<organism evidence="13 14">
    <name type="scientific">Leishmania donovani</name>
    <dbReference type="NCBI Taxonomy" id="5661"/>
    <lineage>
        <taxon>Eukaryota</taxon>
        <taxon>Discoba</taxon>
        <taxon>Euglenozoa</taxon>
        <taxon>Kinetoplastea</taxon>
        <taxon>Metakinetoplastina</taxon>
        <taxon>Trypanosomatida</taxon>
        <taxon>Trypanosomatidae</taxon>
        <taxon>Leishmaniinae</taxon>
        <taxon>Leishmania</taxon>
    </lineage>
</organism>
<feature type="region of interest" description="Disordered" evidence="9">
    <location>
        <begin position="1101"/>
        <end position="1123"/>
    </location>
</feature>
<dbReference type="EMBL" id="RHLC01000006">
    <property type="protein sequence ID" value="TPP42524.1"/>
    <property type="molecule type" value="Genomic_DNA"/>
</dbReference>
<evidence type="ECO:0000256" key="9">
    <source>
        <dbReference type="SAM" id="MobiDB-lite"/>
    </source>
</evidence>
<feature type="transmembrane region" description="Helical" evidence="10">
    <location>
        <begin position="181"/>
        <end position="202"/>
    </location>
</feature>
<dbReference type="VEuPathDB" id="TriTrypDB:LdBPK_312460.1"/>
<protein>
    <submittedName>
        <fullName evidence="13">Cation diffusion facilitator transporter family protein</fullName>
    </submittedName>
</protein>
<dbReference type="InterPro" id="IPR050681">
    <property type="entry name" value="CDF/SLC30A"/>
</dbReference>
<dbReference type="Pfam" id="PF16916">
    <property type="entry name" value="ZT_dimer"/>
    <property type="match status" value="1"/>
</dbReference>
<reference evidence="14" key="1">
    <citation type="submission" date="2019-02" db="EMBL/GenBank/DDBJ databases">
        <title>FDA dAtabase for Regulatory Grade micrObial Sequences (FDA-ARGOS): Supporting development and validation of Infectious Disease Dx tests.</title>
        <authorList>
            <person name="Duncan R."/>
            <person name="Fisher C."/>
            <person name="Tallon L."/>
            <person name="Sadzewicz L."/>
            <person name="Sengamalay N."/>
            <person name="Ott S."/>
            <person name="Godinez A."/>
            <person name="Nagaraj S."/>
            <person name="Vavikolanu K."/>
            <person name="Nadendla S."/>
            <person name="Aluvathingal J."/>
            <person name="Sichtig H."/>
        </authorList>
    </citation>
    <scope>NUCLEOTIDE SEQUENCE [LARGE SCALE GENOMIC DNA]</scope>
    <source>
        <strain evidence="14">FDAARGOS_361</strain>
    </source>
</reference>
<dbReference type="VEuPathDB" id="TriTrypDB:LDHU3_31.4450"/>
<comment type="similarity">
    <text evidence="2">Belongs to the cation diffusion facilitator (CDF) transporter (TC 2.A.4) family. SLC30A subfamily.</text>
</comment>
<dbReference type="GO" id="GO:0005886">
    <property type="term" value="C:plasma membrane"/>
    <property type="evidence" value="ECO:0007669"/>
    <property type="project" value="TreeGrafter"/>
</dbReference>
<keyword evidence="7" id="KW-0406">Ion transport</keyword>
<dbReference type="PANTHER" id="PTHR11562">
    <property type="entry name" value="CATION EFFLUX PROTEIN/ ZINC TRANSPORTER"/>
    <property type="match status" value="1"/>
</dbReference>
<feature type="compositionally biased region" description="Low complexity" evidence="9">
    <location>
        <begin position="929"/>
        <end position="949"/>
    </location>
</feature>
<keyword evidence="3" id="KW-0813">Transport</keyword>
<feature type="compositionally biased region" description="Low complexity" evidence="9">
    <location>
        <begin position="713"/>
        <end position="724"/>
    </location>
</feature>
<evidence type="ECO:0000313" key="13">
    <source>
        <dbReference type="EMBL" id="TPP42524.1"/>
    </source>
</evidence>
<keyword evidence="5" id="KW-0864">Zinc transport</keyword>
<dbReference type="InterPro" id="IPR002524">
    <property type="entry name" value="Cation_efflux"/>
</dbReference>
<evidence type="ECO:0000256" key="6">
    <source>
        <dbReference type="ARBA" id="ARBA00022989"/>
    </source>
</evidence>
<dbReference type="VEuPathDB" id="TriTrypDB:LdCL_310032700"/>
<feature type="transmembrane region" description="Helical" evidence="10">
    <location>
        <begin position="58"/>
        <end position="84"/>
    </location>
</feature>
<dbReference type="SUPFAM" id="SSF160240">
    <property type="entry name" value="Cation efflux protein cytoplasmic domain-like"/>
    <property type="match status" value="1"/>
</dbReference>
<evidence type="ECO:0000256" key="3">
    <source>
        <dbReference type="ARBA" id="ARBA00022448"/>
    </source>
</evidence>
<dbReference type="InterPro" id="IPR036837">
    <property type="entry name" value="Cation_efflux_CTD_sf"/>
</dbReference>
<feature type="transmembrane region" description="Helical" evidence="10">
    <location>
        <begin position="126"/>
        <end position="145"/>
    </location>
</feature>
<dbReference type="GO" id="GO:0005385">
    <property type="term" value="F:zinc ion transmembrane transporter activity"/>
    <property type="evidence" value="ECO:0007669"/>
    <property type="project" value="TreeGrafter"/>
</dbReference>
<feature type="transmembrane region" description="Helical" evidence="10">
    <location>
        <begin position="247"/>
        <end position="268"/>
    </location>
</feature>
<dbReference type="VEuPathDB" id="TriTrypDB:LdBPK_312470.1"/>
<dbReference type="NCBIfam" id="TIGR01297">
    <property type="entry name" value="CDF"/>
    <property type="match status" value="1"/>
</dbReference>
<keyword evidence="5" id="KW-0862">Zinc</keyword>
<feature type="transmembrane region" description="Helical" evidence="10">
    <location>
        <begin position="280"/>
        <end position="301"/>
    </location>
</feature>